<dbReference type="SUPFAM" id="SSF55874">
    <property type="entry name" value="ATPase domain of HSP90 chaperone/DNA topoisomerase II/histidine kinase"/>
    <property type="match status" value="1"/>
</dbReference>
<dbReference type="InterPro" id="IPR036097">
    <property type="entry name" value="HisK_dim/P_sf"/>
</dbReference>
<dbReference type="EMBL" id="CP116967">
    <property type="protein sequence ID" value="WNM56494.1"/>
    <property type="molecule type" value="Genomic_DNA"/>
</dbReference>
<dbReference type="GO" id="GO:0005524">
    <property type="term" value="F:ATP binding"/>
    <property type="evidence" value="ECO:0007669"/>
    <property type="project" value="UniProtKB-KW"/>
</dbReference>
<evidence type="ECO:0000256" key="7">
    <source>
        <dbReference type="SAM" id="MobiDB-lite"/>
    </source>
</evidence>
<dbReference type="EC" id="2.7.13.3" evidence="2"/>
<evidence type="ECO:0000313" key="11">
    <source>
        <dbReference type="Proteomes" id="UP001302719"/>
    </source>
</evidence>
<feature type="domain" description="Response regulatory" evidence="9">
    <location>
        <begin position="7"/>
        <end position="126"/>
    </location>
</feature>
<dbReference type="PANTHER" id="PTHR43304:SF1">
    <property type="entry name" value="PAC DOMAIN-CONTAINING PROTEIN"/>
    <property type="match status" value="1"/>
</dbReference>
<dbReference type="InterPro" id="IPR003594">
    <property type="entry name" value="HATPase_dom"/>
</dbReference>
<dbReference type="KEGG" id="nall:PP769_10925"/>
<name>A0AA96GCZ6_9BACT</name>
<dbReference type="SMART" id="SM00388">
    <property type="entry name" value="HisKA"/>
    <property type="match status" value="1"/>
</dbReference>
<evidence type="ECO:0000256" key="6">
    <source>
        <dbReference type="PROSITE-ProRule" id="PRU00169"/>
    </source>
</evidence>
<dbReference type="InterPro" id="IPR001789">
    <property type="entry name" value="Sig_transdc_resp-reg_receiver"/>
</dbReference>
<dbReference type="SUPFAM" id="SSF47384">
    <property type="entry name" value="Homodimeric domain of signal transducing histidine kinase"/>
    <property type="match status" value="1"/>
</dbReference>
<dbReference type="InterPro" id="IPR004358">
    <property type="entry name" value="Sig_transdc_His_kin-like_C"/>
</dbReference>
<dbReference type="PANTHER" id="PTHR43304">
    <property type="entry name" value="PHYTOCHROME-LIKE PROTEIN CPH1"/>
    <property type="match status" value="1"/>
</dbReference>
<dbReference type="FunFam" id="3.30.565.10:FF:000006">
    <property type="entry name" value="Sensor histidine kinase WalK"/>
    <property type="match status" value="1"/>
</dbReference>
<dbReference type="InterPro" id="IPR011006">
    <property type="entry name" value="CheY-like_superfamily"/>
</dbReference>
<reference evidence="10 11" key="1">
    <citation type="submission" date="2023-01" db="EMBL/GenBank/DDBJ databases">
        <title>Cultivation and genomic characterization of new, ubiquitous marine nitrite-oxidizing bacteria from the Nitrospirales.</title>
        <authorList>
            <person name="Mueller A.J."/>
            <person name="Daebeler A."/>
            <person name="Herbold C.W."/>
            <person name="Kirkegaard R.H."/>
            <person name="Daims H."/>
        </authorList>
    </citation>
    <scope>NUCLEOTIDE SEQUENCE [LARGE SCALE GENOMIC DNA]</scope>
    <source>
        <strain evidence="10 11">VA</strain>
    </source>
</reference>
<dbReference type="Gene3D" id="1.10.287.130">
    <property type="match status" value="1"/>
</dbReference>
<feature type="compositionally biased region" description="Polar residues" evidence="7">
    <location>
        <begin position="372"/>
        <end position="381"/>
    </location>
</feature>
<dbReference type="InterPro" id="IPR003661">
    <property type="entry name" value="HisK_dim/P_dom"/>
</dbReference>
<evidence type="ECO:0000313" key="10">
    <source>
        <dbReference type="EMBL" id="WNM56494.1"/>
    </source>
</evidence>
<dbReference type="Proteomes" id="UP001302719">
    <property type="component" value="Chromosome"/>
</dbReference>
<dbReference type="PRINTS" id="PR00344">
    <property type="entry name" value="BCTRLSENSOR"/>
</dbReference>
<protein>
    <recommendedName>
        <fullName evidence="2">histidine kinase</fullName>
        <ecNumber evidence="2">2.7.13.3</ecNumber>
    </recommendedName>
</protein>
<dbReference type="CDD" id="cd00156">
    <property type="entry name" value="REC"/>
    <property type="match status" value="1"/>
</dbReference>
<dbReference type="SMART" id="SM00448">
    <property type="entry name" value="REC"/>
    <property type="match status" value="1"/>
</dbReference>
<evidence type="ECO:0000256" key="1">
    <source>
        <dbReference type="ARBA" id="ARBA00000085"/>
    </source>
</evidence>
<keyword evidence="3 6" id="KW-0597">Phosphoprotein</keyword>
<keyword evidence="10" id="KW-0547">Nucleotide-binding</keyword>
<dbReference type="PROSITE" id="PS50110">
    <property type="entry name" value="RESPONSE_REGULATORY"/>
    <property type="match status" value="1"/>
</dbReference>
<organism evidence="10 11">
    <name type="scientific">Candidatus Nitrospira allomarina</name>
    <dbReference type="NCBI Taxonomy" id="3020900"/>
    <lineage>
        <taxon>Bacteria</taxon>
        <taxon>Pseudomonadati</taxon>
        <taxon>Nitrospirota</taxon>
        <taxon>Nitrospiria</taxon>
        <taxon>Nitrospirales</taxon>
        <taxon>Nitrospiraceae</taxon>
        <taxon>Nitrospira</taxon>
    </lineage>
</organism>
<feature type="region of interest" description="Disordered" evidence="7">
    <location>
        <begin position="372"/>
        <end position="391"/>
    </location>
</feature>
<evidence type="ECO:0000256" key="5">
    <source>
        <dbReference type="ARBA" id="ARBA00022777"/>
    </source>
</evidence>
<dbReference type="AlphaFoldDB" id="A0AA96GCZ6"/>
<accession>A0AA96GCZ6</accession>
<dbReference type="Gene3D" id="3.30.565.10">
    <property type="entry name" value="Histidine kinase-like ATPase, C-terminal domain"/>
    <property type="match status" value="1"/>
</dbReference>
<dbReference type="RefSeq" id="WP_312640086.1">
    <property type="nucleotide sequence ID" value="NZ_CP116967.1"/>
</dbReference>
<feature type="domain" description="Histidine kinase" evidence="8">
    <location>
        <begin position="156"/>
        <end position="369"/>
    </location>
</feature>
<dbReference type="PROSITE" id="PS50109">
    <property type="entry name" value="HIS_KIN"/>
    <property type="match status" value="1"/>
</dbReference>
<dbReference type="InterPro" id="IPR052162">
    <property type="entry name" value="Sensor_kinase/Photoreceptor"/>
</dbReference>
<dbReference type="Pfam" id="PF00072">
    <property type="entry name" value="Response_reg"/>
    <property type="match status" value="1"/>
</dbReference>
<evidence type="ECO:0000259" key="8">
    <source>
        <dbReference type="PROSITE" id="PS50109"/>
    </source>
</evidence>
<sequence>MNFNSLSLLIVDDCSEDREYLSRLLSHHPQTAFHIMEADSGIEGLQLCTHHTFHCILVDYQLPDVDGLEFLESFAESHDPRFLPVLMLTGQGNEEIASDALKNGASDYLVKNKITPEGLYRAVTRATEKSSLLRTNEKQRVEIERSQRDLEQFAYTAAHDLQAPVRRIIKFLELFQRELSDPLPARPKDYLSRAMKSAIYMKQLIQDLLNYSLVGGARNSFTSVDLNKVIKEVLSQLEINILKIGASIEQHPLPTVVGHKCFLQELFQNLIGNALKFYSDRPLMIRVSAEAKESEWIFTFKDNGIGIPPEGIEKIFNLFQRIETGTPAEGTGIGLALCKKIVEIHGGSIWVESTLNQGTAFHFSIPFPTNKSSIGSPTGTDVTEDPQPTHP</sequence>
<dbReference type="GO" id="GO:0000155">
    <property type="term" value="F:phosphorelay sensor kinase activity"/>
    <property type="evidence" value="ECO:0007669"/>
    <property type="project" value="InterPro"/>
</dbReference>
<dbReference type="InterPro" id="IPR036890">
    <property type="entry name" value="HATPase_C_sf"/>
</dbReference>
<keyword evidence="5" id="KW-0418">Kinase</keyword>
<dbReference type="CDD" id="cd00082">
    <property type="entry name" value="HisKA"/>
    <property type="match status" value="1"/>
</dbReference>
<evidence type="ECO:0000259" key="9">
    <source>
        <dbReference type="PROSITE" id="PS50110"/>
    </source>
</evidence>
<dbReference type="Pfam" id="PF02518">
    <property type="entry name" value="HATPase_c"/>
    <property type="match status" value="1"/>
</dbReference>
<dbReference type="SUPFAM" id="SSF52172">
    <property type="entry name" value="CheY-like"/>
    <property type="match status" value="1"/>
</dbReference>
<keyword evidence="10" id="KW-0067">ATP-binding</keyword>
<dbReference type="InterPro" id="IPR005467">
    <property type="entry name" value="His_kinase_dom"/>
</dbReference>
<evidence type="ECO:0000256" key="2">
    <source>
        <dbReference type="ARBA" id="ARBA00012438"/>
    </source>
</evidence>
<keyword evidence="11" id="KW-1185">Reference proteome</keyword>
<evidence type="ECO:0000256" key="3">
    <source>
        <dbReference type="ARBA" id="ARBA00022553"/>
    </source>
</evidence>
<proteinExistence type="predicted"/>
<dbReference type="Gene3D" id="3.40.50.2300">
    <property type="match status" value="1"/>
</dbReference>
<dbReference type="Pfam" id="PF00512">
    <property type="entry name" value="HisKA"/>
    <property type="match status" value="1"/>
</dbReference>
<gene>
    <name evidence="10" type="ORF">PP769_10925</name>
</gene>
<keyword evidence="4" id="KW-0808">Transferase</keyword>
<evidence type="ECO:0000256" key="4">
    <source>
        <dbReference type="ARBA" id="ARBA00022679"/>
    </source>
</evidence>
<comment type="catalytic activity">
    <reaction evidence="1">
        <text>ATP + protein L-histidine = ADP + protein N-phospho-L-histidine.</text>
        <dbReference type="EC" id="2.7.13.3"/>
    </reaction>
</comment>
<feature type="modified residue" description="4-aspartylphosphate" evidence="6">
    <location>
        <position position="59"/>
    </location>
</feature>
<dbReference type="SMART" id="SM00387">
    <property type="entry name" value="HATPase_c"/>
    <property type="match status" value="1"/>
</dbReference>